<dbReference type="PIRSF" id="PIRSF001365">
    <property type="entry name" value="DHDPS"/>
    <property type="match status" value="1"/>
</dbReference>
<feature type="active site" description="Schiff-base intermediate with substrate" evidence="3">
    <location>
        <position position="161"/>
    </location>
</feature>
<dbReference type="SMART" id="SM01130">
    <property type="entry name" value="DHDPS"/>
    <property type="match status" value="1"/>
</dbReference>
<dbReference type="Gene3D" id="3.20.20.70">
    <property type="entry name" value="Aldolase class I"/>
    <property type="match status" value="1"/>
</dbReference>
<dbReference type="PRINTS" id="PR00146">
    <property type="entry name" value="DHPICSNTHASE"/>
</dbReference>
<evidence type="ECO:0000256" key="2">
    <source>
        <dbReference type="PIRNR" id="PIRNR001365"/>
    </source>
</evidence>
<protein>
    <recommendedName>
        <fullName evidence="6">Dihydrodipicolinate synthase family protein</fullName>
    </recommendedName>
</protein>
<comment type="similarity">
    <text evidence="2">Belongs to the DapA family.</text>
</comment>
<keyword evidence="5" id="KW-1185">Reference proteome</keyword>
<dbReference type="SUPFAM" id="SSF51569">
    <property type="entry name" value="Aldolase"/>
    <property type="match status" value="1"/>
</dbReference>
<proteinExistence type="inferred from homology"/>
<dbReference type="GO" id="GO:0005829">
    <property type="term" value="C:cytosol"/>
    <property type="evidence" value="ECO:0007669"/>
    <property type="project" value="TreeGrafter"/>
</dbReference>
<dbReference type="InterPro" id="IPR002220">
    <property type="entry name" value="DapA-like"/>
</dbReference>
<organism evidence="4 5">
    <name type="scientific">Paenibacillus contaminans</name>
    <dbReference type="NCBI Taxonomy" id="450362"/>
    <lineage>
        <taxon>Bacteria</taxon>
        <taxon>Bacillati</taxon>
        <taxon>Bacillota</taxon>
        <taxon>Bacilli</taxon>
        <taxon>Bacillales</taxon>
        <taxon>Paenibacillaceae</taxon>
        <taxon>Paenibacillus</taxon>
    </lineage>
</organism>
<dbReference type="Pfam" id="PF00701">
    <property type="entry name" value="DHDPS"/>
    <property type="match status" value="1"/>
</dbReference>
<dbReference type="OrthoDB" id="9782828at2"/>
<accession>A0A329MM78</accession>
<evidence type="ECO:0000256" key="1">
    <source>
        <dbReference type="ARBA" id="ARBA00023239"/>
    </source>
</evidence>
<dbReference type="InterPro" id="IPR013785">
    <property type="entry name" value="Aldolase_TIM"/>
</dbReference>
<comment type="caution">
    <text evidence="4">The sequence shown here is derived from an EMBL/GenBank/DDBJ whole genome shotgun (WGS) entry which is preliminary data.</text>
</comment>
<name>A0A329MM78_9BACL</name>
<sequence>MNKGYYTALGTPLDGMGNVIESSLRKHVVDQVNAGASGLLAMGSMGIQPMIKDDQFVKVAKITAEAAEGKTPVFVGVMDNSIARVKARIDSLSGLQIDGVVATTPYYYTLSQDEVLRFFTALAEASSFPVYLYDLPGVTKTKIAASTAQKLMSVPNIAGIKSGDLPTIRTLARALPDTNPDFQLLFSGLDVFDAAYGYGIDKNLDGMFSCTVPLNERLYSSLAAGDKKGAAEALDGILLLRDTFVEVNVLAGFTYAMNVQGYEGSFSADYSAALSEQQARKVHECMEKLGLI</sequence>
<dbReference type="EMBL" id="QMFB01000006">
    <property type="protein sequence ID" value="RAV21041.1"/>
    <property type="molecule type" value="Genomic_DNA"/>
</dbReference>
<dbReference type="CDD" id="cd00408">
    <property type="entry name" value="DHDPS-like"/>
    <property type="match status" value="1"/>
</dbReference>
<dbReference type="RefSeq" id="WP_113031321.1">
    <property type="nucleotide sequence ID" value="NZ_QMFB01000006.1"/>
</dbReference>
<evidence type="ECO:0008006" key="6">
    <source>
        <dbReference type="Google" id="ProtNLM"/>
    </source>
</evidence>
<dbReference type="Proteomes" id="UP000250369">
    <property type="component" value="Unassembled WGS sequence"/>
</dbReference>
<feature type="active site" description="Proton donor/acceptor" evidence="3">
    <location>
        <position position="133"/>
    </location>
</feature>
<gene>
    <name evidence="4" type="ORF">DQG23_13235</name>
</gene>
<evidence type="ECO:0000313" key="4">
    <source>
        <dbReference type="EMBL" id="RAV21041.1"/>
    </source>
</evidence>
<keyword evidence="1 2" id="KW-0456">Lyase</keyword>
<dbReference type="AlphaFoldDB" id="A0A329MM78"/>
<evidence type="ECO:0000313" key="5">
    <source>
        <dbReference type="Proteomes" id="UP000250369"/>
    </source>
</evidence>
<reference evidence="4 5" key="1">
    <citation type="journal article" date="2009" name="Int. J. Syst. Evol. Microbiol.">
        <title>Paenibacillus contaminans sp. nov., isolated from a contaminated laboratory plate.</title>
        <authorList>
            <person name="Chou J.H."/>
            <person name="Lee J.H."/>
            <person name="Lin M.C."/>
            <person name="Chang P.S."/>
            <person name="Arun A.B."/>
            <person name="Young C.C."/>
            <person name="Chen W.M."/>
        </authorList>
    </citation>
    <scope>NUCLEOTIDE SEQUENCE [LARGE SCALE GENOMIC DNA]</scope>
    <source>
        <strain evidence="4 5">CKOBP-6</strain>
    </source>
</reference>
<dbReference type="GO" id="GO:0008747">
    <property type="term" value="F:N-acetylneuraminate lyase activity"/>
    <property type="evidence" value="ECO:0007669"/>
    <property type="project" value="TreeGrafter"/>
</dbReference>
<dbReference type="PANTHER" id="PTHR42849:SF1">
    <property type="entry name" value="N-ACETYLNEURAMINATE LYASE"/>
    <property type="match status" value="1"/>
</dbReference>
<dbReference type="GO" id="GO:0019262">
    <property type="term" value="P:N-acetylneuraminate catabolic process"/>
    <property type="evidence" value="ECO:0007669"/>
    <property type="project" value="TreeGrafter"/>
</dbReference>
<evidence type="ECO:0000256" key="3">
    <source>
        <dbReference type="PIRSR" id="PIRSR001365-1"/>
    </source>
</evidence>
<dbReference type="PANTHER" id="PTHR42849">
    <property type="entry name" value="N-ACETYLNEURAMINATE LYASE"/>
    <property type="match status" value="1"/>
</dbReference>